<evidence type="ECO:0008006" key="3">
    <source>
        <dbReference type="Google" id="ProtNLM"/>
    </source>
</evidence>
<sequence>MEWDDGNTVLDLTSALTPWLRSGHATSLVFDNITSSLVEGLPAALALAPSLTRLEIIDSDKVIDVLLTSQTRLSSVTQLKVRVNGNTTSNELRLVKLLSMDKVTGLDFCGHMAQNGRMAQDVSSILATLPRLPALQELSLKAYALRNVSTTLKGSSALHTLDLCVIKMGSPMTRIAFLDFMARCPVLDRVSIVSSCLIDASQASLGDALARCFRHATSLRHVTLHRYDLDAACAAVLATALAGRTHPVRIEVADYDTLTQDGFEQLAAAAGRSVGGVVELTYYDSCRYIDKDYDRFTTTTLADTYRVRVSATRTMLGTDYRLASLREAN</sequence>
<dbReference type="RefSeq" id="XP_008621083.1">
    <property type="nucleotide sequence ID" value="XM_008622861.1"/>
</dbReference>
<dbReference type="InParanoid" id="T0R7N5"/>
<dbReference type="InterPro" id="IPR032675">
    <property type="entry name" value="LRR_dom_sf"/>
</dbReference>
<dbReference type="SUPFAM" id="SSF52047">
    <property type="entry name" value="RNI-like"/>
    <property type="match status" value="1"/>
</dbReference>
<protein>
    <recommendedName>
        <fullName evidence="3">RNI-like protein</fullName>
    </recommendedName>
</protein>
<evidence type="ECO:0000313" key="2">
    <source>
        <dbReference type="Proteomes" id="UP000030762"/>
    </source>
</evidence>
<dbReference type="VEuPathDB" id="FungiDB:SDRG_16645"/>
<keyword evidence="2" id="KW-1185">Reference proteome</keyword>
<name>T0R7N5_SAPDV</name>
<proteinExistence type="predicted"/>
<reference evidence="1 2" key="1">
    <citation type="submission" date="2012-04" db="EMBL/GenBank/DDBJ databases">
        <title>The Genome Sequence of Saprolegnia declina VS20.</title>
        <authorList>
            <consortium name="The Broad Institute Genome Sequencing Platform"/>
            <person name="Russ C."/>
            <person name="Nusbaum C."/>
            <person name="Tyler B."/>
            <person name="van West P."/>
            <person name="Dieguez-Uribeondo J."/>
            <person name="de Bruijn I."/>
            <person name="Tripathy S."/>
            <person name="Jiang R."/>
            <person name="Young S.K."/>
            <person name="Zeng Q."/>
            <person name="Gargeya S."/>
            <person name="Fitzgerald M."/>
            <person name="Haas B."/>
            <person name="Abouelleil A."/>
            <person name="Alvarado L."/>
            <person name="Arachchi H.M."/>
            <person name="Berlin A."/>
            <person name="Chapman S.B."/>
            <person name="Goldberg J."/>
            <person name="Griggs A."/>
            <person name="Gujja S."/>
            <person name="Hansen M."/>
            <person name="Howarth C."/>
            <person name="Imamovic A."/>
            <person name="Larimer J."/>
            <person name="McCowen C."/>
            <person name="Montmayeur A."/>
            <person name="Murphy C."/>
            <person name="Neiman D."/>
            <person name="Pearson M."/>
            <person name="Priest M."/>
            <person name="Roberts A."/>
            <person name="Saif S."/>
            <person name="Shea T."/>
            <person name="Sisk P."/>
            <person name="Sykes S."/>
            <person name="Wortman J."/>
            <person name="Nusbaum C."/>
            <person name="Birren B."/>
        </authorList>
    </citation>
    <scope>NUCLEOTIDE SEQUENCE [LARGE SCALE GENOMIC DNA]</scope>
    <source>
        <strain evidence="1 2">VS20</strain>
    </source>
</reference>
<dbReference type="AlphaFoldDB" id="T0R7N5"/>
<organism evidence="1 2">
    <name type="scientific">Saprolegnia diclina (strain VS20)</name>
    <dbReference type="NCBI Taxonomy" id="1156394"/>
    <lineage>
        <taxon>Eukaryota</taxon>
        <taxon>Sar</taxon>
        <taxon>Stramenopiles</taxon>
        <taxon>Oomycota</taxon>
        <taxon>Saprolegniomycetes</taxon>
        <taxon>Saprolegniales</taxon>
        <taxon>Saprolegniaceae</taxon>
        <taxon>Saprolegnia</taxon>
    </lineage>
</organism>
<evidence type="ECO:0000313" key="1">
    <source>
        <dbReference type="EMBL" id="EQC25487.1"/>
    </source>
</evidence>
<accession>T0R7N5</accession>
<gene>
    <name evidence="1" type="ORF">SDRG_16645</name>
</gene>
<dbReference type="Gene3D" id="3.80.10.10">
    <property type="entry name" value="Ribonuclease Inhibitor"/>
    <property type="match status" value="1"/>
</dbReference>
<dbReference type="Proteomes" id="UP000030762">
    <property type="component" value="Unassembled WGS sequence"/>
</dbReference>
<dbReference type="EMBL" id="JH767273">
    <property type="protein sequence ID" value="EQC25487.1"/>
    <property type="molecule type" value="Genomic_DNA"/>
</dbReference>
<dbReference type="GeneID" id="19957372"/>